<dbReference type="OrthoDB" id="276526at2"/>
<dbReference type="SUPFAM" id="SSF69754">
    <property type="entry name" value="Ribosome binding protein Y (YfiA homologue)"/>
    <property type="match status" value="1"/>
</dbReference>
<sequence length="123" mass="14143">MQVEVACRHGNLRDEVRDQIVSKSEKLLTYFERVTAIQVTVDLGNGRVKTELLVDAEHKHDFVASSEGEDILATFDGTLHKMEQQIRKYKQKIQDHRRDVPTNELVSDGIDDGVEETEEFDEE</sequence>
<dbReference type="NCBIfam" id="TIGR00741">
    <property type="entry name" value="yfiA"/>
    <property type="match status" value="1"/>
</dbReference>
<evidence type="ECO:0000256" key="1">
    <source>
        <dbReference type="SAM" id="MobiDB-lite"/>
    </source>
</evidence>
<proteinExistence type="predicted"/>
<evidence type="ECO:0000313" key="3">
    <source>
        <dbReference type="Proteomes" id="UP000319976"/>
    </source>
</evidence>
<accession>A0A517TF60</accession>
<dbReference type="RefSeq" id="WP_145266615.1">
    <property type="nucleotide sequence ID" value="NZ_CP036316.1"/>
</dbReference>
<reference evidence="2 3" key="1">
    <citation type="submission" date="2019-02" db="EMBL/GenBank/DDBJ databases">
        <title>Deep-cultivation of Planctomycetes and their phenomic and genomic characterization uncovers novel biology.</title>
        <authorList>
            <person name="Wiegand S."/>
            <person name="Jogler M."/>
            <person name="Boedeker C."/>
            <person name="Pinto D."/>
            <person name="Vollmers J."/>
            <person name="Rivas-Marin E."/>
            <person name="Kohn T."/>
            <person name="Peeters S.H."/>
            <person name="Heuer A."/>
            <person name="Rast P."/>
            <person name="Oberbeckmann S."/>
            <person name="Bunk B."/>
            <person name="Jeske O."/>
            <person name="Meyerdierks A."/>
            <person name="Storesund J.E."/>
            <person name="Kallscheuer N."/>
            <person name="Luecker S."/>
            <person name="Lage O.M."/>
            <person name="Pohl T."/>
            <person name="Merkel B.J."/>
            <person name="Hornburger P."/>
            <person name="Mueller R.-W."/>
            <person name="Bruemmer F."/>
            <person name="Labrenz M."/>
            <person name="Spormann A.M."/>
            <person name="Op den Camp H."/>
            <person name="Overmann J."/>
            <person name="Amann R."/>
            <person name="Jetten M.S.M."/>
            <person name="Mascher T."/>
            <person name="Medema M.H."/>
            <person name="Devos D.P."/>
            <person name="Kaster A.-K."/>
            <person name="Ovreas L."/>
            <person name="Rohde M."/>
            <person name="Galperin M.Y."/>
            <person name="Jogler C."/>
        </authorList>
    </citation>
    <scope>NUCLEOTIDE SEQUENCE [LARGE SCALE GENOMIC DNA]</scope>
    <source>
        <strain evidence="2 3">V22</strain>
    </source>
</reference>
<dbReference type="InterPro" id="IPR036567">
    <property type="entry name" value="RHF-like"/>
</dbReference>
<dbReference type="Gene3D" id="3.30.160.100">
    <property type="entry name" value="Ribosome hibernation promotion factor-like"/>
    <property type="match status" value="1"/>
</dbReference>
<feature type="compositionally biased region" description="Basic and acidic residues" evidence="1">
    <location>
        <begin position="92"/>
        <end position="101"/>
    </location>
</feature>
<name>A0A517TF60_9PLAN</name>
<dbReference type="KEGG" id="chya:V22_42830"/>
<dbReference type="Proteomes" id="UP000319976">
    <property type="component" value="Chromosome"/>
</dbReference>
<feature type="region of interest" description="Disordered" evidence="1">
    <location>
        <begin position="92"/>
        <end position="123"/>
    </location>
</feature>
<feature type="compositionally biased region" description="Acidic residues" evidence="1">
    <location>
        <begin position="109"/>
        <end position="123"/>
    </location>
</feature>
<dbReference type="AlphaFoldDB" id="A0A517TF60"/>
<protein>
    <submittedName>
        <fullName evidence="2">Ribosome hibernation promoting factor</fullName>
    </submittedName>
</protein>
<dbReference type="InterPro" id="IPR003489">
    <property type="entry name" value="RHF/RaiA"/>
</dbReference>
<dbReference type="EMBL" id="CP036316">
    <property type="protein sequence ID" value="QDT67011.1"/>
    <property type="molecule type" value="Genomic_DNA"/>
</dbReference>
<evidence type="ECO:0000313" key="2">
    <source>
        <dbReference type="EMBL" id="QDT67011.1"/>
    </source>
</evidence>
<gene>
    <name evidence="2" type="primary">hpf</name>
    <name evidence="2" type="ORF">V22_42830</name>
</gene>
<keyword evidence="3" id="KW-1185">Reference proteome</keyword>
<dbReference type="Pfam" id="PF02482">
    <property type="entry name" value="Ribosomal_S30AE"/>
    <property type="match status" value="1"/>
</dbReference>
<organism evidence="2 3">
    <name type="scientific">Calycomorphotria hydatis</name>
    <dbReference type="NCBI Taxonomy" id="2528027"/>
    <lineage>
        <taxon>Bacteria</taxon>
        <taxon>Pseudomonadati</taxon>
        <taxon>Planctomycetota</taxon>
        <taxon>Planctomycetia</taxon>
        <taxon>Planctomycetales</taxon>
        <taxon>Planctomycetaceae</taxon>
        <taxon>Calycomorphotria</taxon>
    </lineage>
</organism>